<dbReference type="PANTHER" id="PTHR48045:SF20">
    <property type="entry name" value="UDP-RHAMNOSE:RHAMNOSYLTRANSFERASE 1"/>
    <property type="match status" value="1"/>
</dbReference>
<comment type="caution">
    <text evidence="4">The sequence shown here is derived from an EMBL/GenBank/DDBJ whole genome shotgun (WGS) entry which is preliminary data.</text>
</comment>
<dbReference type="InterPro" id="IPR002213">
    <property type="entry name" value="UDP_glucos_trans"/>
</dbReference>
<evidence type="ECO:0000256" key="3">
    <source>
        <dbReference type="ARBA" id="ARBA00022679"/>
    </source>
</evidence>
<organism evidence="4 5">
    <name type="scientific">Ficus carica</name>
    <name type="common">Common fig</name>
    <dbReference type="NCBI Taxonomy" id="3494"/>
    <lineage>
        <taxon>Eukaryota</taxon>
        <taxon>Viridiplantae</taxon>
        <taxon>Streptophyta</taxon>
        <taxon>Embryophyta</taxon>
        <taxon>Tracheophyta</taxon>
        <taxon>Spermatophyta</taxon>
        <taxon>Magnoliopsida</taxon>
        <taxon>eudicotyledons</taxon>
        <taxon>Gunneridae</taxon>
        <taxon>Pentapetalae</taxon>
        <taxon>rosids</taxon>
        <taxon>fabids</taxon>
        <taxon>Rosales</taxon>
        <taxon>Moraceae</taxon>
        <taxon>Ficeae</taxon>
        <taxon>Ficus</taxon>
    </lineage>
</organism>
<sequence length="466" mass="52814">MATDQQEDVKLHIAMFPWLAFGHIIPYLELARLLARKGHRISFISTPRNIDRLPKLPPNLSPLINLVKLPLPHEENLPNDAEATADLPREKVPILKKAYDNLQNPMAEFLEASQPDWLLYDFVAYWLPDVSRNVGVRNAFFSIFTASSLGFIGIEFPDYRKKPEDFLVSPKWVPFPSNVAYRKFEILRVFDSVTGTDDDVSVCYRIVQSLRGCDAVAVRSCWELENEWLVLLEDLLKKPVLPVGQLPPTPFLSGQETDTWRSIKGWFDEKPKNSVVYVAFGSEAEPSQDELNEIALGLELSGLPFFWVLRANKTGSVQLPTGFEDRTGGRGLVWGSWAPQLKILGHDSVGVFLTHSGWSSVVEALQFARPLVLLSFSNDQGLNVRLLEEKMIGYSVPRDENDGSFTRNAVAESVRMVMVGEEGRVYRERVKEMSKLFGDREIQEKYVDEFLGRLKTHGIETCKEAN</sequence>
<dbReference type="FunFam" id="3.40.50.2000:FF:000037">
    <property type="entry name" value="Glycosyltransferase"/>
    <property type="match status" value="1"/>
</dbReference>
<evidence type="ECO:0000313" key="5">
    <source>
        <dbReference type="Proteomes" id="UP001187192"/>
    </source>
</evidence>
<accession>A0AA87ZY89</accession>
<name>A0AA87ZY89_FICCA</name>
<dbReference type="Gene3D" id="3.40.50.2000">
    <property type="entry name" value="Glycogen Phosphorylase B"/>
    <property type="match status" value="2"/>
</dbReference>
<keyword evidence="2" id="KW-0328">Glycosyltransferase</keyword>
<evidence type="ECO:0000313" key="4">
    <source>
        <dbReference type="EMBL" id="GMN34021.1"/>
    </source>
</evidence>
<protein>
    <recommendedName>
        <fullName evidence="6">Glycosyltransferase</fullName>
    </recommendedName>
</protein>
<dbReference type="PANTHER" id="PTHR48045">
    <property type="entry name" value="UDP-GLYCOSYLTRANSFERASE 72B1"/>
    <property type="match status" value="1"/>
</dbReference>
<dbReference type="EMBL" id="BTGU01000004">
    <property type="protein sequence ID" value="GMN34021.1"/>
    <property type="molecule type" value="Genomic_DNA"/>
</dbReference>
<keyword evidence="5" id="KW-1185">Reference proteome</keyword>
<dbReference type="Pfam" id="PF00201">
    <property type="entry name" value="UDPGT"/>
    <property type="match status" value="1"/>
</dbReference>
<dbReference type="FunFam" id="3.40.50.2000:FF:000088">
    <property type="entry name" value="Glycosyltransferase"/>
    <property type="match status" value="1"/>
</dbReference>
<reference evidence="4" key="1">
    <citation type="submission" date="2023-07" db="EMBL/GenBank/DDBJ databases">
        <title>draft genome sequence of fig (Ficus carica).</title>
        <authorList>
            <person name="Takahashi T."/>
            <person name="Nishimura K."/>
        </authorList>
    </citation>
    <scope>NUCLEOTIDE SEQUENCE</scope>
</reference>
<evidence type="ECO:0000256" key="1">
    <source>
        <dbReference type="ARBA" id="ARBA00009995"/>
    </source>
</evidence>
<keyword evidence="3" id="KW-0808">Transferase</keyword>
<dbReference type="Proteomes" id="UP001187192">
    <property type="component" value="Unassembled WGS sequence"/>
</dbReference>
<dbReference type="CDD" id="cd03784">
    <property type="entry name" value="GT1_Gtf-like"/>
    <property type="match status" value="1"/>
</dbReference>
<gene>
    <name evidence="4" type="ORF">TIFTF001_004455</name>
</gene>
<dbReference type="GO" id="GO:0008194">
    <property type="term" value="F:UDP-glycosyltransferase activity"/>
    <property type="evidence" value="ECO:0007669"/>
    <property type="project" value="InterPro"/>
</dbReference>
<evidence type="ECO:0008006" key="6">
    <source>
        <dbReference type="Google" id="ProtNLM"/>
    </source>
</evidence>
<proteinExistence type="inferred from homology"/>
<comment type="similarity">
    <text evidence="1">Belongs to the UDP-glycosyltransferase family.</text>
</comment>
<dbReference type="SUPFAM" id="SSF53756">
    <property type="entry name" value="UDP-Glycosyltransferase/glycogen phosphorylase"/>
    <property type="match status" value="1"/>
</dbReference>
<evidence type="ECO:0000256" key="2">
    <source>
        <dbReference type="ARBA" id="ARBA00022676"/>
    </source>
</evidence>
<dbReference type="AlphaFoldDB" id="A0AA87ZY89"/>